<dbReference type="SMART" id="SM00175">
    <property type="entry name" value="RAB"/>
    <property type="match status" value="1"/>
</dbReference>
<dbReference type="FunFam" id="3.40.50.300:FF:001120">
    <property type="entry name" value="ADP-ribosylation factor family"/>
    <property type="match status" value="1"/>
</dbReference>
<dbReference type="InterPro" id="IPR006689">
    <property type="entry name" value="Small_GTPase_ARF/SAR"/>
</dbReference>
<dbReference type="PRINTS" id="PR00328">
    <property type="entry name" value="SAR1GTPBP"/>
</dbReference>
<dbReference type="Gene3D" id="3.40.50.300">
    <property type="entry name" value="P-loop containing nucleotide triphosphate hydrolases"/>
    <property type="match status" value="1"/>
</dbReference>
<keyword evidence="5" id="KW-0460">Magnesium</keyword>
<gene>
    <name evidence="7" type="ORF">GpartN1_g1067.t1</name>
</gene>
<dbReference type="PROSITE" id="PS51417">
    <property type="entry name" value="ARF"/>
    <property type="match status" value="1"/>
</dbReference>
<feature type="binding site" evidence="5">
    <location>
        <position position="35"/>
    </location>
    <ligand>
        <name>Mg(2+)</name>
        <dbReference type="ChEBI" id="CHEBI:18420"/>
    </ligand>
</feature>
<evidence type="ECO:0000256" key="1">
    <source>
        <dbReference type="ARBA" id="ARBA00010290"/>
    </source>
</evidence>
<comment type="similarity">
    <text evidence="1 6">Belongs to the small GTPase superfamily. Arf family.</text>
</comment>
<proteinExistence type="inferred from homology"/>
<dbReference type="PROSITE" id="PS51419">
    <property type="entry name" value="RAB"/>
    <property type="match status" value="1"/>
</dbReference>
<dbReference type="SMART" id="SM00178">
    <property type="entry name" value="SAR"/>
    <property type="match status" value="1"/>
</dbReference>
<keyword evidence="2 4" id="KW-0547">Nucleotide-binding</keyword>
<evidence type="ECO:0000313" key="7">
    <source>
        <dbReference type="EMBL" id="GJQ09276.1"/>
    </source>
</evidence>
<evidence type="ECO:0008006" key="9">
    <source>
        <dbReference type="Google" id="ProtNLM"/>
    </source>
</evidence>
<keyword evidence="3 4" id="KW-0342">GTP-binding</keyword>
<dbReference type="OrthoDB" id="2011769at2759"/>
<dbReference type="Pfam" id="PF00025">
    <property type="entry name" value="Arf"/>
    <property type="match status" value="1"/>
</dbReference>
<evidence type="ECO:0000256" key="3">
    <source>
        <dbReference type="ARBA" id="ARBA00023134"/>
    </source>
</evidence>
<dbReference type="InterPro" id="IPR005225">
    <property type="entry name" value="Small_GTP-bd"/>
</dbReference>
<evidence type="ECO:0000313" key="8">
    <source>
        <dbReference type="Proteomes" id="UP001061958"/>
    </source>
</evidence>
<dbReference type="GO" id="GO:0003924">
    <property type="term" value="F:GTPase activity"/>
    <property type="evidence" value="ECO:0007669"/>
    <property type="project" value="InterPro"/>
</dbReference>
<dbReference type="AlphaFoldDB" id="A0A9C7PRV6"/>
<dbReference type="GO" id="GO:0005525">
    <property type="term" value="F:GTP binding"/>
    <property type="evidence" value="ECO:0007669"/>
    <property type="project" value="UniProtKB-KW"/>
</dbReference>
<dbReference type="SMART" id="SM00177">
    <property type="entry name" value="ARF"/>
    <property type="match status" value="1"/>
</dbReference>
<feature type="binding site" evidence="4">
    <location>
        <position position="75"/>
    </location>
    <ligand>
        <name>GTP</name>
        <dbReference type="ChEBI" id="CHEBI:37565"/>
    </ligand>
</feature>
<feature type="binding site" evidence="5">
    <location>
        <position position="53"/>
    </location>
    <ligand>
        <name>Mg(2+)</name>
        <dbReference type="ChEBI" id="CHEBI:18420"/>
    </ligand>
</feature>
<sequence>MLSSIWEQLLSWLKSLFFEQEMELAVLGLQNAGKTTLVNLFATGTFTEDRIPTVGFNLRKVRKGGVTLKVWDLGGQQRFRSMWERYCRGVNVIVFVLDAVDKERFSTAKLELLEILQRPSLANIPLLFLANKSDLPGALTDPQEIIQTFDLKSIKDREVAVYSVSAKNRTNIDTVLRWLIMHNKKPVKLNSNEQSNGI</sequence>
<keyword evidence="5" id="KW-0479">Metal-binding</keyword>
<dbReference type="GO" id="GO:0046872">
    <property type="term" value="F:metal ion binding"/>
    <property type="evidence" value="ECO:0007669"/>
    <property type="project" value="UniProtKB-KW"/>
</dbReference>
<dbReference type="PANTHER" id="PTHR45732">
    <property type="entry name" value="ADP-RIBOSYLATION FACTOR-LIKE PROTEIN 8"/>
    <property type="match status" value="1"/>
</dbReference>
<organism evidence="7 8">
    <name type="scientific">Galdieria partita</name>
    <dbReference type="NCBI Taxonomy" id="83374"/>
    <lineage>
        <taxon>Eukaryota</taxon>
        <taxon>Rhodophyta</taxon>
        <taxon>Bangiophyceae</taxon>
        <taxon>Galdieriales</taxon>
        <taxon>Galdieriaceae</taxon>
        <taxon>Galdieria</taxon>
    </lineage>
</organism>
<evidence type="ECO:0000256" key="6">
    <source>
        <dbReference type="RuleBase" id="RU003925"/>
    </source>
</evidence>
<dbReference type="InterPro" id="IPR044154">
    <property type="entry name" value="Arl8a/8b"/>
</dbReference>
<dbReference type="SUPFAM" id="SSF52540">
    <property type="entry name" value="P-loop containing nucleoside triphosphate hydrolases"/>
    <property type="match status" value="1"/>
</dbReference>
<dbReference type="GO" id="GO:0015031">
    <property type="term" value="P:protein transport"/>
    <property type="evidence" value="ECO:0007669"/>
    <property type="project" value="InterPro"/>
</dbReference>
<reference evidence="7" key="2">
    <citation type="submission" date="2022-01" db="EMBL/GenBank/DDBJ databases">
        <authorList>
            <person name="Hirooka S."/>
            <person name="Miyagishima S.Y."/>
        </authorList>
    </citation>
    <scope>NUCLEOTIDE SEQUENCE</scope>
    <source>
        <strain evidence="7">NBRC 102759</strain>
    </source>
</reference>
<name>A0A9C7PRV6_9RHOD</name>
<dbReference type="InterPro" id="IPR027417">
    <property type="entry name" value="P-loop_NTPase"/>
</dbReference>
<dbReference type="PANTHER" id="PTHR45732:SF7">
    <property type="entry name" value="ADP-RIBOSYLATION FACTOR-LIKE PROTEIN 8"/>
    <property type="match status" value="1"/>
</dbReference>
<reference evidence="7" key="1">
    <citation type="journal article" date="2022" name="Proc. Natl. Acad. Sci. U.S.A.">
        <title>Life cycle and functional genomics of the unicellular red alga Galdieria for elucidating algal and plant evolution and industrial use.</title>
        <authorList>
            <person name="Hirooka S."/>
            <person name="Itabashi T."/>
            <person name="Ichinose T.M."/>
            <person name="Onuma R."/>
            <person name="Fujiwara T."/>
            <person name="Yamashita S."/>
            <person name="Jong L.W."/>
            <person name="Tomita R."/>
            <person name="Iwane A.H."/>
            <person name="Miyagishima S.Y."/>
        </authorList>
    </citation>
    <scope>NUCLEOTIDE SEQUENCE</scope>
    <source>
        <strain evidence="7">NBRC 102759</strain>
    </source>
</reference>
<accession>A0A9C7PRV6</accession>
<dbReference type="Proteomes" id="UP001061958">
    <property type="component" value="Unassembled WGS sequence"/>
</dbReference>
<dbReference type="SMART" id="SM00173">
    <property type="entry name" value="RAS"/>
    <property type="match status" value="1"/>
</dbReference>
<dbReference type="EMBL" id="BQMJ01000007">
    <property type="protein sequence ID" value="GJQ09276.1"/>
    <property type="molecule type" value="Genomic_DNA"/>
</dbReference>
<protein>
    <recommendedName>
        <fullName evidence="9">ADP-ribosylation factor</fullName>
    </recommendedName>
</protein>
<feature type="binding site" evidence="4">
    <location>
        <begin position="28"/>
        <end position="35"/>
    </location>
    <ligand>
        <name>GTP</name>
        <dbReference type="ChEBI" id="CHEBI:37565"/>
    </ligand>
</feature>
<evidence type="ECO:0000256" key="4">
    <source>
        <dbReference type="PIRSR" id="PIRSR606689-1"/>
    </source>
</evidence>
<evidence type="ECO:0000256" key="2">
    <source>
        <dbReference type="ARBA" id="ARBA00022741"/>
    </source>
</evidence>
<dbReference type="CDD" id="cd04159">
    <property type="entry name" value="Arl10_like"/>
    <property type="match status" value="1"/>
</dbReference>
<dbReference type="NCBIfam" id="TIGR00231">
    <property type="entry name" value="small_GTP"/>
    <property type="match status" value="1"/>
</dbReference>
<feature type="binding site" evidence="4">
    <location>
        <begin position="131"/>
        <end position="134"/>
    </location>
    <ligand>
        <name>GTP</name>
        <dbReference type="ChEBI" id="CHEBI:37565"/>
    </ligand>
</feature>
<comment type="caution">
    <text evidence="7">The sequence shown here is derived from an EMBL/GenBank/DDBJ whole genome shotgun (WGS) entry which is preliminary data.</text>
</comment>
<keyword evidence="8" id="KW-1185">Reference proteome</keyword>
<evidence type="ECO:0000256" key="5">
    <source>
        <dbReference type="PIRSR" id="PIRSR606689-2"/>
    </source>
</evidence>